<accession>A0A9P8CD02</accession>
<gene>
    <name evidence="1" type="ORF">BJ878DRAFT_524251</name>
</gene>
<dbReference type="AlphaFoldDB" id="A0A9P8CD02"/>
<reference evidence="1" key="1">
    <citation type="journal article" date="2021" name="IMA Fungus">
        <title>Genomic characterization of three marine fungi, including Emericellopsis atlantica sp. nov. with signatures of a generalist lifestyle and marine biomass degradation.</title>
        <authorList>
            <person name="Hagestad O.C."/>
            <person name="Hou L."/>
            <person name="Andersen J.H."/>
            <person name="Hansen E.H."/>
            <person name="Altermark B."/>
            <person name="Li C."/>
            <person name="Kuhnert E."/>
            <person name="Cox R.J."/>
            <person name="Crous P.W."/>
            <person name="Spatafora J.W."/>
            <person name="Lail K."/>
            <person name="Amirebrahimi M."/>
            <person name="Lipzen A."/>
            <person name="Pangilinan J."/>
            <person name="Andreopoulos W."/>
            <person name="Hayes R.D."/>
            <person name="Ng V."/>
            <person name="Grigoriev I.V."/>
            <person name="Jackson S.A."/>
            <person name="Sutton T.D.S."/>
            <person name="Dobson A.D.W."/>
            <person name="Rama T."/>
        </authorList>
    </citation>
    <scope>NUCLEOTIDE SEQUENCE</scope>
    <source>
        <strain evidence="1">TRa3180A</strain>
    </source>
</reference>
<keyword evidence="2" id="KW-1185">Reference proteome</keyword>
<proteinExistence type="predicted"/>
<name>A0A9P8CD02_9HELO</name>
<dbReference type="Proteomes" id="UP000887226">
    <property type="component" value="Unassembled WGS sequence"/>
</dbReference>
<sequence length="103" mass="11680">MTCRVVIKSPLVLGMLSSLFEHPPLQLALNNTDQVLDFDSSKNNPAKPAVSANDYKYKHNFDKHMETLRLLPTTKIEIARWQLLLISLQSILRSNECVEICGI</sequence>
<comment type="caution">
    <text evidence="1">The sequence shown here is derived from an EMBL/GenBank/DDBJ whole genome shotgun (WGS) entry which is preliminary data.</text>
</comment>
<organism evidence="1 2">
    <name type="scientific">Calycina marina</name>
    <dbReference type="NCBI Taxonomy" id="1763456"/>
    <lineage>
        <taxon>Eukaryota</taxon>
        <taxon>Fungi</taxon>
        <taxon>Dikarya</taxon>
        <taxon>Ascomycota</taxon>
        <taxon>Pezizomycotina</taxon>
        <taxon>Leotiomycetes</taxon>
        <taxon>Helotiales</taxon>
        <taxon>Pezizellaceae</taxon>
        <taxon>Calycina</taxon>
    </lineage>
</organism>
<evidence type="ECO:0000313" key="1">
    <source>
        <dbReference type="EMBL" id="KAG9240781.1"/>
    </source>
</evidence>
<evidence type="ECO:0000313" key="2">
    <source>
        <dbReference type="Proteomes" id="UP000887226"/>
    </source>
</evidence>
<dbReference type="EMBL" id="MU254346">
    <property type="protein sequence ID" value="KAG9240781.1"/>
    <property type="molecule type" value="Genomic_DNA"/>
</dbReference>
<protein>
    <submittedName>
        <fullName evidence="1">Uncharacterized protein</fullName>
    </submittedName>
</protein>